<gene>
    <name evidence="4" type="ORF">CFN78_10000</name>
</gene>
<keyword evidence="2" id="KW-1133">Transmembrane helix</keyword>
<dbReference type="InParanoid" id="A0A263D6J0"/>
<dbReference type="Pfam" id="PF13845">
    <property type="entry name" value="Septum_form"/>
    <property type="match status" value="1"/>
</dbReference>
<proteinExistence type="predicted"/>
<evidence type="ECO:0000313" key="4">
    <source>
        <dbReference type="EMBL" id="OZM73197.1"/>
    </source>
</evidence>
<sequence>MSAAPDRFRPSKQKLRTWLLMGSLFVGAIVALSASLLFGGESAPGRAGGSGGGSPEQSDAARAAFHSPPGSCLTWDAADANDARTVPCAESHLFEVTGVVSIGDKYPPGAASPDLPLWRQIAQERCREGANTYLGKPLDPYGRLALGVLRPTEDQWDEGDRELRCGIQWAGPGGGLQKITGPAAEQEQSDVWKVGSCLALTGKTVGDPIGCTKPHAYEIVAEVNLGEKFPDGFPSREDQQAFLDTECTRLAGEYTGGRDLAKDGLILTWDLREEASWNAGSTLVNCSVGAKLPDGSGLAPVTGTVKSTGTGAPPQAPAPAPGAPPAPGDAPAPEAPPADPPAEGEPSESAPPEGEPTTASETDG</sequence>
<dbReference type="Proteomes" id="UP000242444">
    <property type="component" value="Unassembled WGS sequence"/>
</dbReference>
<dbReference type="OrthoDB" id="4266126at2"/>
<dbReference type="AlphaFoldDB" id="A0A263D6J0"/>
<dbReference type="RefSeq" id="WP_094862412.1">
    <property type="nucleotide sequence ID" value="NZ_NKYE01000005.1"/>
</dbReference>
<evidence type="ECO:0000256" key="2">
    <source>
        <dbReference type="SAM" id="Phobius"/>
    </source>
</evidence>
<evidence type="ECO:0000256" key="1">
    <source>
        <dbReference type="SAM" id="MobiDB-lite"/>
    </source>
</evidence>
<feature type="compositionally biased region" description="Pro residues" evidence="1">
    <location>
        <begin position="314"/>
        <end position="340"/>
    </location>
</feature>
<comment type="caution">
    <text evidence="4">The sequence shown here is derived from an EMBL/GenBank/DDBJ whole genome shotgun (WGS) entry which is preliminary data.</text>
</comment>
<keyword evidence="2" id="KW-0812">Transmembrane</keyword>
<name>A0A263D6J0_9PSEU</name>
<organism evidence="4 5">
    <name type="scientific">Amycolatopsis antarctica</name>
    <dbReference type="NCBI Taxonomy" id="1854586"/>
    <lineage>
        <taxon>Bacteria</taxon>
        <taxon>Bacillati</taxon>
        <taxon>Actinomycetota</taxon>
        <taxon>Actinomycetes</taxon>
        <taxon>Pseudonocardiales</taxon>
        <taxon>Pseudonocardiaceae</taxon>
        <taxon>Amycolatopsis</taxon>
    </lineage>
</organism>
<feature type="region of interest" description="Disordered" evidence="1">
    <location>
        <begin position="292"/>
        <end position="364"/>
    </location>
</feature>
<evidence type="ECO:0000313" key="5">
    <source>
        <dbReference type="Proteomes" id="UP000242444"/>
    </source>
</evidence>
<feature type="domain" description="Septum formation-related" evidence="3">
    <location>
        <begin position="70"/>
        <end position="286"/>
    </location>
</feature>
<dbReference type="InterPro" id="IPR026004">
    <property type="entry name" value="Septum_form"/>
</dbReference>
<feature type="transmembrane region" description="Helical" evidence="2">
    <location>
        <begin position="17"/>
        <end position="38"/>
    </location>
</feature>
<feature type="region of interest" description="Disordered" evidence="1">
    <location>
        <begin position="44"/>
        <end position="65"/>
    </location>
</feature>
<protein>
    <recommendedName>
        <fullName evidence="3">Septum formation-related domain-containing protein</fullName>
    </recommendedName>
</protein>
<evidence type="ECO:0000259" key="3">
    <source>
        <dbReference type="Pfam" id="PF13845"/>
    </source>
</evidence>
<accession>A0A263D6J0</accession>
<keyword evidence="5" id="KW-1185">Reference proteome</keyword>
<feature type="compositionally biased region" description="Low complexity" evidence="1">
    <location>
        <begin position="347"/>
        <end position="364"/>
    </location>
</feature>
<reference evidence="4 5" key="1">
    <citation type="submission" date="2017-07" db="EMBL/GenBank/DDBJ databases">
        <title>Amycolatopsis antarcticus sp. nov., isolated from the surface of an Antarcticus brown macroalga.</title>
        <authorList>
            <person name="Wang J."/>
            <person name="Leiva S."/>
            <person name="Huang J."/>
            <person name="Huang Y."/>
        </authorList>
    </citation>
    <scope>NUCLEOTIDE SEQUENCE [LARGE SCALE GENOMIC DNA]</scope>
    <source>
        <strain evidence="4 5">AU-G6</strain>
    </source>
</reference>
<keyword evidence="2" id="KW-0472">Membrane</keyword>
<dbReference type="EMBL" id="NKYE01000005">
    <property type="protein sequence ID" value="OZM73197.1"/>
    <property type="molecule type" value="Genomic_DNA"/>
</dbReference>